<reference evidence="2" key="1">
    <citation type="journal article" date="2018" name="Int. J. Syst. Evol. Microbiol.">
        <title>Jatrophihabitans telluris sp. nov., isolated from sediment soil of lava forest wetlands and the emended description of the genus Jatrophihabitans.</title>
        <authorList>
            <person name="Lee K.C."/>
            <person name="Suh M.K."/>
            <person name="Eom M.K."/>
            <person name="Kim K.K."/>
            <person name="Kim J.S."/>
            <person name="Kim D.S."/>
            <person name="Ko S.H."/>
            <person name="Shin Y.K."/>
            <person name="Lee J.S."/>
        </authorList>
    </citation>
    <scope>NUCLEOTIDE SEQUENCE</scope>
    <source>
        <strain evidence="2">N237</strain>
    </source>
</reference>
<accession>A0ABY4QU63</accession>
<reference evidence="2" key="2">
    <citation type="submission" date="2022-05" db="EMBL/GenBank/DDBJ databases">
        <authorList>
            <person name="Kim J.-S."/>
            <person name="Lee K."/>
            <person name="Suh M."/>
            <person name="Eom M."/>
            <person name="Kim J.-S."/>
            <person name="Kim D.-S."/>
            <person name="Ko S.-H."/>
            <person name="Shin Y."/>
            <person name="Lee J.-S."/>
        </authorList>
    </citation>
    <scope>NUCLEOTIDE SEQUENCE</scope>
    <source>
        <strain evidence="2">N237</strain>
    </source>
</reference>
<name>A0ABY4QU63_9ACTN</name>
<evidence type="ECO:0000313" key="2">
    <source>
        <dbReference type="EMBL" id="UQX87025.1"/>
    </source>
</evidence>
<keyword evidence="3" id="KW-1185">Reference proteome</keyword>
<protein>
    <submittedName>
        <fullName evidence="2">Beta-propeller domain-containing protein</fullName>
    </submittedName>
</protein>
<dbReference type="EMBL" id="CP097332">
    <property type="protein sequence ID" value="UQX87025.1"/>
    <property type="molecule type" value="Genomic_DNA"/>
</dbReference>
<dbReference type="Pfam" id="PF09826">
    <property type="entry name" value="Beta_propel"/>
    <property type="match status" value="1"/>
</dbReference>
<dbReference type="RefSeq" id="WP_249769451.1">
    <property type="nucleotide sequence ID" value="NZ_CP097332.1"/>
</dbReference>
<dbReference type="Proteomes" id="UP001056336">
    <property type="component" value="Chromosome"/>
</dbReference>
<feature type="region of interest" description="Disordered" evidence="1">
    <location>
        <begin position="94"/>
        <end position="116"/>
    </location>
</feature>
<feature type="compositionally biased region" description="Low complexity" evidence="1">
    <location>
        <begin position="94"/>
        <end position="103"/>
    </location>
</feature>
<proteinExistence type="predicted"/>
<dbReference type="InterPro" id="IPR019198">
    <property type="entry name" value="Beta_propeller_containing"/>
</dbReference>
<evidence type="ECO:0000313" key="3">
    <source>
        <dbReference type="Proteomes" id="UP001056336"/>
    </source>
</evidence>
<sequence length="646" mass="66965">MTAVAAVVLVSAVMGADPEIHQPQGPTLTQIRPAAMLLSPYSSCDALLDGLRAHAVKHLQAFSPSGGDAWFGLAGGPVRSSAFAGVADAAAAAPSSAPGGSDVTSTTNVQEQGVDEPDVVKTQGGRVVTVTDGVLRVIDAGGRRIVGSLDLRHYANYEGAQLLTSGDHALVLLKPDALGLGGLVGMPAAGGPSRPGIGLGTNSVSPDSMVLYVDLSASPRITGSLEVTGRILDARMVGTTVRVVASNTPSIEQPQAYRTYSQYKSELRANIDKAPLKSWLPAYTITGPAGSFSASVPCAAVDHPTDFTAASMLTLYTVDPGKPAADPQPVSVSADGNTVYATTSSLYIASSPNCRWCAGSNAVTTTTDVHRFDITGTAKPTYLGSGSVRGSLLSQYSLSEYGGSLRIATTVSDSRGSSVSGVDVLDAATLKQTGSVSGLGKGERVYAVRFLGKLGYVVTYNQQDPLYVLDLSDPAKPRLAGSLEIPGFSSYLQDVGNGRLLGVGQDTRLVKEGGGQYAHNEGRMVQLFDVSNPRNPTRTAKVVLPGTGTPGDPGFDPHAFLYWPQTGLVVVPIANYDNGGALAVRVDSKNLVQLGTLSNPGGSARAQVSAIVRSMIVNGNLWTFSQSGIRISSQTSLAKLEWIPFT</sequence>
<organism evidence="2 3">
    <name type="scientific">Jatrophihabitans telluris</name>
    <dbReference type="NCBI Taxonomy" id="2038343"/>
    <lineage>
        <taxon>Bacteria</taxon>
        <taxon>Bacillati</taxon>
        <taxon>Actinomycetota</taxon>
        <taxon>Actinomycetes</taxon>
        <taxon>Jatrophihabitantales</taxon>
        <taxon>Jatrophihabitantaceae</taxon>
        <taxon>Jatrophihabitans</taxon>
    </lineage>
</organism>
<gene>
    <name evidence="2" type="ORF">M6D93_11980</name>
</gene>
<evidence type="ECO:0000256" key="1">
    <source>
        <dbReference type="SAM" id="MobiDB-lite"/>
    </source>
</evidence>